<dbReference type="PANTHER" id="PTHR43736:SF4">
    <property type="entry name" value="SLR1690 PROTEIN"/>
    <property type="match status" value="1"/>
</dbReference>
<proteinExistence type="predicted"/>
<feature type="domain" description="Nudix hydrolase" evidence="2">
    <location>
        <begin position="31"/>
        <end position="186"/>
    </location>
</feature>
<keyword evidence="4" id="KW-1185">Reference proteome</keyword>
<evidence type="ECO:0000313" key="4">
    <source>
        <dbReference type="Proteomes" id="UP000582837"/>
    </source>
</evidence>
<gene>
    <name evidence="3" type="ORF">HNQ61_000867</name>
</gene>
<organism evidence="3 4">
    <name type="scientific">Longimicrobium terrae</name>
    <dbReference type="NCBI Taxonomy" id="1639882"/>
    <lineage>
        <taxon>Bacteria</taxon>
        <taxon>Pseudomonadati</taxon>
        <taxon>Gemmatimonadota</taxon>
        <taxon>Longimicrobiia</taxon>
        <taxon>Longimicrobiales</taxon>
        <taxon>Longimicrobiaceae</taxon>
        <taxon>Longimicrobium</taxon>
    </lineage>
</organism>
<sequence length="374" mass="41176">MSATTPVSIPEPVPDWAVRYNAGDYPPHGVTGDAVALALAWNGGECSLQALLVVRGKDPFAGLDAWPGGFMEWMDDEDSLQTAIRELREETGVAAPEFVEALASYSRNGRDPRQFAGYRDEKTGQWIARGARVTTNAYLMLVRRAEGDAPAHADDASDARWVDVYSHLPWEDVREGRTAALHASEALDAWAAKGSSGRAGQVADAFGRDEWNEERTAERFALLMESGLVPESRRDLWGRSEPREGDARLGREMAFDHRHILADALGRLRGKIKYLPAALMALTGPELTLDELQAACEAIAGRPLHRANFRRAVAQQGTGETRAPRLVGKTGRTRQREGRGPGVAPEIYQFLPESTRARLENSIRFPWLPLAEGR</sequence>
<reference evidence="3 4" key="1">
    <citation type="submission" date="2020-08" db="EMBL/GenBank/DDBJ databases">
        <title>Genomic Encyclopedia of Type Strains, Phase IV (KMG-IV): sequencing the most valuable type-strain genomes for metagenomic binning, comparative biology and taxonomic classification.</title>
        <authorList>
            <person name="Goeker M."/>
        </authorList>
    </citation>
    <scope>NUCLEOTIDE SEQUENCE [LARGE SCALE GENOMIC DNA]</scope>
    <source>
        <strain evidence="3 4">DSM 29007</strain>
    </source>
</reference>
<dbReference type="PROSITE" id="PS51462">
    <property type="entry name" value="NUDIX"/>
    <property type="match status" value="1"/>
</dbReference>
<dbReference type="Gene3D" id="1.10.10.10">
    <property type="entry name" value="Winged helix-like DNA-binding domain superfamily/Winged helix DNA-binding domain"/>
    <property type="match status" value="1"/>
</dbReference>
<dbReference type="Gene3D" id="3.90.79.10">
    <property type="entry name" value="Nucleoside Triphosphate Pyrophosphohydrolase"/>
    <property type="match status" value="1"/>
</dbReference>
<comment type="caution">
    <text evidence="3">The sequence shown here is derived from an EMBL/GenBank/DDBJ whole genome shotgun (WGS) entry which is preliminary data.</text>
</comment>
<dbReference type="RefSeq" id="WP_170037979.1">
    <property type="nucleotide sequence ID" value="NZ_JABDTL010000002.1"/>
</dbReference>
<dbReference type="InterPro" id="IPR000086">
    <property type="entry name" value="NUDIX_hydrolase_dom"/>
</dbReference>
<evidence type="ECO:0000259" key="2">
    <source>
        <dbReference type="PROSITE" id="PS51462"/>
    </source>
</evidence>
<name>A0A841GPG8_9BACT</name>
<dbReference type="Pfam" id="PF00293">
    <property type="entry name" value="NUDIX"/>
    <property type="match status" value="1"/>
</dbReference>
<dbReference type="InterPro" id="IPR054105">
    <property type="entry name" value="WHD_NrtR"/>
</dbReference>
<dbReference type="Pfam" id="PF21906">
    <property type="entry name" value="WHD_NrtR"/>
    <property type="match status" value="1"/>
</dbReference>
<dbReference type="CDD" id="cd18873">
    <property type="entry name" value="NUDIX_NadM_like"/>
    <property type="match status" value="1"/>
</dbReference>
<dbReference type="EMBL" id="JACHIA010000002">
    <property type="protein sequence ID" value="MBB6069252.1"/>
    <property type="molecule type" value="Genomic_DNA"/>
</dbReference>
<dbReference type="InterPro" id="IPR036390">
    <property type="entry name" value="WH_DNA-bd_sf"/>
</dbReference>
<dbReference type="Proteomes" id="UP000582837">
    <property type="component" value="Unassembled WGS sequence"/>
</dbReference>
<dbReference type="PANTHER" id="PTHR43736">
    <property type="entry name" value="ADP-RIBOSE PYROPHOSPHATASE"/>
    <property type="match status" value="1"/>
</dbReference>
<dbReference type="InterPro" id="IPR015797">
    <property type="entry name" value="NUDIX_hydrolase-like_dom_sf"/>
</dbReference>
<evidence type="ECO:0000313" key="3">
    <source>
        <dbReference type="EMBL" id="MBB6069252.1"/>
    </source>
</evidence>
<dbReference type="SUPFAM" id="SSF55811">
    <property type="entry name" value="Nudix"/>
    <property type="match status" value="1"/>
</dbReference>
<feature type="region of interest" description="Disordered" evidence="1">
    <location>
        <begin position="314"/>
        <end position="344"/>
    </location>
</feature>
<dbReference type="AlphaFoldDB" id="A0A841GPG8"/>
<accession>A0A841GPG8</accession>
<protein>
    <recommendedName>
        <fullName evidence="2">Nudix hydrolase domain-containing protein</fullName>
    </recommendedName>
</protein>
<dbReference type="InterPro" id="IPR036388">
    <property type="entry name" value="WH-like_DNA-bd_sf"/>
</dbReference>
<dbReference type="SUPFAM" id="SSF46785">
    <property type="entry name" value="Winged helix' DNA-binding domain"/>
    <property type="match status" value="1"/>
</dbReference>
<evidence type="ECO:0000256" key="1">
    <source>
        <dbReference type="SAM" id="MobiDB-lite"/>
    </source>
</evidence>